<organism evidence="3 4">
    <name type="scientific">Parelaphostrongylus tenuis</name>
    <name type="common">Meningeal worm</name>
    <dbReference type="NCBI Taxonomy" id="148309"/>
    <lineage>
        <taxon>Eukaryota</taxon>
        <taxon>Metazoa</taxon>
        <taxon>Ecdysozoa</taxon>
        <taxon>Nematoda</taxon>
        <taxon>Chromadorea</taxon>
        <taxon>Rhabditida</taxon>
        <taxon>Rhabditina</taxon>
        <taxon>Rhabditomorpha</taxon>
        <taxon>Strongyloidea</taxon>
        <taxon>Metastrongylidae</taxon>
        <taxon>Parelaphostrongylus</taxon>
    </lineage>
</organism>
<gene>
    <name evidence="3" type="ORF">KIN20_035149</name>
</gene>
<comment type="caution">
    <text evidence="3">The sequence shown here is derived from an EMBL/GenBank/DDBJ whole genome shotgun (WGS) entry which is preliminary data.</text>
</comment>
<evidence type="ECO:0000256" key="1">
    <source>
        <dbReference type="ARBA" id="ARBA00022723"/>
    </source>
</evidence>
<dbReference type="InterPro" id="IPR050690">
    <property type="entry name" value="JHDM1_Histone_Demethylase"/>
</dbReference>
<proteinExistence type="predicted"/>
<evidence type="ECO:0000313" key="3">
    <source>
        <dbReference type="EMBL" id="KAJ1372862.1"/>
    </source>
</evidence>
<keyword evidence="1" id="KW-0479">Metal-binding</keyword>
<reference evidence="3" key="1">
    <citation type="submission" date="2021-06" db="EMBL/GenBank/DDBJ databases">
        <title>Parelaphostrongylus tenuis whole genome reference sequence.</title>
        <authorList>
            <person name="Garwood T.J."/>
            <person name="Larsen P.A."/>
            <person name="Fountain-Jones N.M."/>
            <person name="Garbe J.R."/>
            <person name="Macchietto M.G."/>
            <person name="Kania S.A."/>
            <person name="Gerhold R.W."/>
            <person name="Richards J.E."/>
            <person name="Wolf T.M."/>
        </authorList>
    </citation>
    <scope>NUCLEOTIDE SEQUENCE</scope>
    <source>
        <strain evidence="3">MNPRO001-30</strain>
        <tissue evidence="3">Meninges</tissue>
    </source>
</reference>
<dbReference type="GO" id="GO:0046872">
    <property type="term" value="F:metal ion binding"/>
    <property type="evidence" value="ECO:0007669"/>
    <property type="project" value="UniProtKB-KW"/>
</dbReference>
<evidence type="ECO:0000313" key="4">
    <source>
        <dbReference type="Proteomes" id="UP001196413"/>
    </source>
</evidence>
<name>A0AAD5WJQ2_PARTN</name>
<evidence type="ECO:0000256" key="2">
    <source>
        <dbReference type="SAM" id="MobiDB-lite"/>
    </source>
</evidence>
<keyword evidence="4" id="KW-1185">Reference proteome</keyword>
<dbReference type="PANTHER" id="PTHR23123">
    <property type="entry name" value="PHD/F-BOX CONTAINING PROTEIN"/>
    <property type="match status" value="1"/>
</dbReference>
<dbReference type="Gene3D" id="2.60.120.650">
    <property type="entry name" value="Cupin"/>
    <property type="match status" value="1"/>
</dbReference>
<accession>A0AAD5WJQ2</accession>
<protein>
    <submittedName>
        <fullName evidence="3">Uncharacterized protein</fullName>
    </submittedName>
</protein>
<dbReference type="AlphaFoldDB" id="A0AAD5WJQ2"/>
<feature type="region of interest" description="Disordered" evidence="2">
    <location>
        <begin position="1"/>
        <end position="46"/>
    </location>
</feature>
<dbReference type="EMBL" id="JAHQIW010007199">
    <property type="protein sequence ID" value="KAJ1372862.1"/>
    <property type="molecule type" value="Genomic_DNA"/>
</dbReference>
<dbReference type="Proteomes" id="UP001196413">
    <property type="component" value="Unassembled WGS sequence"/>
</dbReference>
<sequence length="134" mass="15438">MPPKRKSRGGLQTTATEGRRTRSSAKKAKADRSESEGSVSSDEERSFDKGNLMSVMRYDYKDLLTNDRFEHPDLIEKLDPKDFNLDYYEKSRLATPLLFSCDPHELGMKMPKAEDFSVDDVFEARWRKSHDRGG</sequence>